<sequence>MLAKDIMTKEVVSVKPEQTVKEVAKILTDNKISGVPVVEDGKLIGIVSEGDLITRDKKLQFPNYVYFLDSVFYLDSLEKFEKDFKKMVGVEVKDIMTEDVITVSPDTEVEEIATILTEDGVNRVPVVEDGKLVGIVSRGDIVKCISEGLLD</sequence>
<evidence type="ECO:0000313" key="5">
    <source>
        <dbReference type="Proteomes" id="UP000219573"/>
    </source>
</evidence>
<name>A0A285H9H6_9FIRM</name>
<evidence type="ECO:0000259" key="3">
    <source>
        <dbReference type="PROSITE" id="PS51371"/>
    </source>
</evidence>
<dbReference type="Gene3D" id="3.10.580.10">
    <property type="entry name" value="CBS-domain"/>
    <property type="match status" value="1"/>
</dbReference>
<feature type="domain" description="CBS" evidence="3">
    <location>
        <begin position="7"/>
        <end position="65"/>
    </location>
</feature>
<dbReference type="PROSITE" id="PS51371">
    <property type="entry name" value="CBS"/>
    <property type="match status" value="2"/>
</dbReference>
<dbReference type="InterPro" id="IPR000644">
    <property type="entry name" value="CBS_dom"/>
</dbReference>
<keyword evidence="5" id="KW-1185">Reference proteome</keyword>
<dbReference type="STRING" id="1413210.U472_04250"/>
<dbReference type="CDD" id="cd04586">
    <property type="entry name" value="CBS_pair_BON_assoc"/>
    <property type="match status" value="1"/>
</dbReference>
<dbReference type="Pfam" id="PF00571">
    <property type="entry name" value="CBS"/>
    <property type="match status" value="2"/>
</dbReference>
<dbReference type="InterPro" id="IPR046342">
    <property type="entry name" value="CBS_dom_sf"/>
</dbReference>
<feature type="domain" description="CBS" evidence="3">
    <location>
        <begin position="96"/>
        <end position="151"/>
    </location>
</feature>
<protein>
    <submittedName>
        <fullName evidence="4">CBS domain-containing protein</fullName>
    </submittedName>
</protein>
<dbReference type="SUPFAM" id="SSF54631">
    <property type="entry name" value="CBS-domain pair"/>
    <property type="match status" value="1"/>
</dbReference>
<dbReference type="EMBL" id="OBDZ01000015">
    <property type="protein sequence ID" value="SNY31506.1"/>
    <property type="molecule type" value="Genomic_DNA"/>
</dbReference>
<dbReference type="AlphaFoldDB" id="A0A285H9H6"/>
<accession>A0A285H9H6</accession>
<reference evidence="5" key="1">
    <citation type="submission" date="2017-09" db="EMBL/GenBank/DDBJ databases">
        <authorList>
            <person name="Varghese N."/>
            <person name="Submissions S."/>
        </authorList>
    </citation>
    <scope>NUCLEOTIDE SEQUENCE [LARGE SCALE GENOMIC DNA]</scope>
    <source>
        <strain evidence="5">MSL47</strain>
    </source>
</reference>
<evidence type="ECO:0000256" key="1">
    <source>
        <dbReference type="ARBA" id="ARBA00023122"/>
    </source>
</evidence>
<proteinExistence type="predicted"/>
<dbReference type="PANTHER" id="PTHR43080">
    <property type="entry name" value="CBS DOMAIN-CONTAINING PROTEIN CBSX3, MITOCHONDRIAL"/>
    <property type="match status" value="1"/>
</dbReference>
<keyword evidence="1 2" id="KW-0129">CBS domain</keyword>
<dbReference type="Proteomes" id="UP000219573">
    <property type="component" value="Unassembled WGS sequence"/>
</dbReference>
<gene>
    <name evidence="4" type="ORF">SAMN06265827_11511</name>
</gene>
<evidence type="ECO:0000313" key="4">
    <source>
        <dbReference type="EMBL" id="SNY31506.1"/>
    </source>
</evidence>
<dbReference type="RefSeq" id="WP_097018104.1">
    <property type="nucleotide sequence ID" value="NZ_OBDZ01000015.1"/>
</dbReference>
<organism evidence="4 5">
    <name type="scientific">Orenia metallireducens</name>
    <dbReference type="NCBI Taxonomy" id="1413210"/>
    <lineage>
        <taxon>Bacteria</taxon>
        <taxon>Bacillati</taxon>
        <taxon>Bacillota</taxon>
        <taxon>Clostridia</taxon>
        <taxon>Halanaerobiales</taxon>
        <taxon>Halobacteroidaceae</taxon>
        <taxon>Orenia</taxon>
    </lineage>
</organism>
<evidence type="ECO:0000256" key="2">
    <source>
        <dbReference type="PROSITE-ProRule" id="PRU00703"/>
    </source>
</evidence>
<dbReference type="InterPro" id="IPR051257">
    <property type="entry name" value="Diverse_CBS-Domain"/>
</dbReference>
<dbReference type="SMART" id="SM00116">
    <property type="entry name" value="CBS"/>
    <property type="match status" value="2"/>
</dbReference>
<dbReference type="PANTHER" id="PTHR43080:SF26">
    <property type="entry name" value="REGULATORY PROTEIN"/>
    <property type="match status" value="1"/>
</dbReference>
<dbReference type="OrthoDB" id="9790355at2"/>